<dbReference type="InterPro" id="IPR018060">
    <property type="entry name" value="HTH_AraC"/>
</dbReference>
<accession>A0ABV8JXG1</accession>
<feature type="domain" description="HTH araC/xylS-type" evidence="4">
    <location>
        <begin position="21"/>
        <end position="119"/>
    </location>
</feature>
<evidence type="ECO:0000256" key="3">
    <source>
        <dbReference type="ARBA" id="ARBA00023163"/>
    </source>
</evidence>
<dbReference type="InterPro" id="IPR018062">
    <property type="entry name" value="HTH_AraC-typ_CS"/>
</dbReference>
<dbReference type="Pfam" id="PF12833">
    <property type="entry name" value="HTH_18"/>
    <property type="match status" value="1"/>
</dbReference>
<name>A0ABV8JXG1_9BACL</name>
<comment type="caution">
    <text evidence="5">The sequence shown here is derived from an EMBL/GenBank/DDBJ whole genome shotgun (WGS) entry which is preliminary data.</text>
</comment>
<keyword evidence="6" id="KW-1185">Reference proteome</keyword>
<evidence type="ECO:0000259" key="4">
    <source>
        <dbReference type="PROSITE" id="PS01124"/>
    </source>
</evidence>
<dbReference type="Proteomes" id="UP001595715">
    <property type="component" value="Unassembled WGS sequence"/>
</dbReference>
<dbReference type="InterPro" id="IPR020449">
    <property type="entry name" value="Tscrpt_reg_AraC-type_HTH"/>
</dbReference>
<dbReference type="InterPro" id="IPR009057">
    <property type="entry name" value="Homeodomain-like_sf"/>
</dbReference>
<organism evidence="5 6">
    <name type="scientific">Paenibacillus xanthanilyticus</name>
    <dbReference type="NCBI Taxonomy" id="1783531"/>
    <lineage>
        <taxon>Bacteria</taxon>
        <taxon>Bacillati</taxon>
        <taxon>Bacillota</taxon>
        <taxon>Bacilli</taxon>
        <taxon>Bacillales</taxon>
        <taxon>Paenibacillaceae</taxon>
        <taxon>Paenibacillus</taxon>
    </lineage>
</organism>
<dbReference type="PANTHER" id="PTHR43280:SF28">
    <property type="entry name" value="HTH-TYPE TRANSCRIPTIONAL ACTIVATOR RHAS"/>
    <property type="match status" value="1"/>
</dbReference>
<sequence length="140" mass="15505">MLDNTNSSPASDGSAARMSMDEVRAYIISHYHEPLSIELLAQLAGLSPNYFGEAFKKATGRSVMDYVTGLRISRAKQLIRETDLYMREVAISVGYSDEYYFSRKFKKEVGVSPSAFGRSARQRFAVLSASSIGRSEGSEL</sequence>
<reference evidence="6" key="1">
    <citation type="journal article" date="2019" name="Int. J. Syst. Evol. Microbiol.">
        <title>The Global Catalogue of Microorganisms (GCM) 10K type strain sequencing project: providing services to taxonomists for standard genome sequencing and annotation.</title>
        <authorList>
            <consortium name="The Broad Institute Genomics Platform"/>
            <consortium name="The Broad Institute Genome Sequencing Center for Infectious Disease"/>
            <person name="Wu L."/>
            <person name="Ma J."/>
        </authorList>
    </citation>
    <scope>NUCLEOTIDE SEQUENCE [LARGE SCALE GENOMIC DNA]</scope>
    <source>
        <strain evidence="6">IBRC-M 10987</strain>
    </source>
</reference>
<protein>
    <submittedName>
        <fullName evidence="5">Helix-turn-helix domain-containing protein</fullName>
    </submittedName>
</protein>
<evidence type="ECO:0000256" key="1">
    <source>
        <dbReference type="ARBA" id="ARBA00023015"/>
    </source>
</evidence>
<proteinExistence type="predicted"/>
<dbReference type="SUPFAM" id="SSF46689">
    <property type="entry name" value="Homeodomain-like"/>
    <property type="match status" value="2"/>
</dbReference>
<gene>
    <name evidence="5" type="ORF">ACFOZ8_04475</name>
</gene>
<dbReference type="PANTHER" id="PTHR43280">
    <property type="entry name" value="ARAC-FAMILY TRANSCRIPTIONAL REGULATOR"/>
    <property type="match status" value="1"/>
</dbReference>
<dbReference type="PROSITE" id="PS00041">
    <property type="entry name" value="HTH_ARAC_FAMILY_1"/>
    <property type="match status" value="1"/>
</dbReference>
<evidence type="ECO:0000313" key="5">
    <source>
        <dbReference type="EMBL" id="MFC4098906.1"/>
    </source>
</evidence>
<evidence type="ECO:0000313" key="6">
    <source>
        <dbReference type="Proteomes" id="UP001595715"/>
    </source>
</evidence>
<keyword evidence="1" id="KW-0805">Transcription regulation</keyword>
<dbReference type="SMART" id="SM00342">
    <property type="entry name" value="HTH_ARAC"/>
    <property type="match status" value="1"/>
</dbReference>
<keyword evidence="2" id="KW-0238">DNA-binding</keyword>
<keyword evidence="3" id="KW-0804">Transcription</keyword>
<dbReference type="Gene3D" id="1.10.10.60">
    <property type="entry name" value="Homeodomain-like"/>
    <property type="match status" value="2"/>
</dbReference>
<dbReference type="RefSeq" id="WP_377717604.1">
    <property type="nucleotide sequence ID" value="NZ_JBHSAM010000014.1"/>
</dbReference>
<evidence type="ECO:0000256" key="2">
    <source>
        <dbReference type="ARBA" id="ARBA00023125"/>
    </source>
</evidence>
<dbReference type="PRINTS" id="PR00032">
    <property type="entry name" value="HTHARAC"/>
</dbReference>
<dbReference type="EMBL" id="JBHSAM010000014">
    <property type="protein sequence ID" value="MFC4098906.1"/>
    <property type="molecule type" value="Genomic_DNA"/>
</dbReference>
<dbReference type="PROSITE" id="PS01124">
    <property type="entry name" value="HTH_ARAC_FAMILY_2"/>
    <property type="match status" value="1"/>
</dbReference>